<evidence type="ECO:0000313" key="1">
    <source>
        <dbReference type="EMBL" id="EHK99652.1"/>
    </source>
</evidence>
<gene>
    <name evidence="1" type="ORF">M7I_4529</name>
</gene>
<evidence type="ECO:0000313" key="2">
    <source>
        <dbReference type="Proteomes" id="UP000005446"/>
    </source>
</evidence>
<reference evidence="1 2" key="1">
    <citation type="journal article" date="2012" name="Eukaryot. Cell">
        <title>Genome sequence of the fungus Glarea lozoyensis: the first genome sequence of a species from the Helotiaceae family.</title>
        <authorList>
            <person name="Youssar L."/>
            <person name="Gruening B.A."/>
            <person name="Erxleben A."/>
            <person name="Guenther S."/>
            <person name="Huettel W."/>
        </authorList>
    </citation>
    <scope>NUCLEOTIDE SEQUENCE [LARGE SCALE GENOMIC DNA]</scope>
    <source>
        <strain evidence="2">ATCC 74030 / MF5533</strain>
    </source>
</reference>
<keyword evidence="2" id="KW-1185">Reference proteome</keyword>
<dbReference type="AlphaFoldDB" id="H0EPF2"/>
<dbReference type="Proteomes" id="UP000005446">
    <property type="component" value="Unassembled WGS sequence"/>
</dbReference>
<name>H0EPF2_GLAL7</name>
<sequence length="36" mass="3908">MLHPPYANVATRRGVKIRKGTGHHEIALMKIIGIGA</sequence>
<dbReference type="InParanoid" id="H0EPF2"/>
<dbReference type="HOGENOM" id="CLU_3359809_0_0_1"/>
<protein>
    <submittedName>
        <fullName evidence="1">Uncharacterized protein</fullName>
    </submittedName>
</protein>
<dbReference type="EMBL" id="AGUE01000110">
    <property type="protein sequence ID" value="EHK99652.1"/>
    <property type="molecule type" value="Genomic_DNA"/>
</dbReference>
<organism evidence="1 2">
    <name type="scientific">Glarea lozoyensis (strain ATCC 74030 / MF5533)</name>
    <dbReference type="NCBI Taxonomy" id="1104152"/>
    <lineage>
        <taxon>Eukaryota</taxon>
        <taxon>Fungi</taxon>
        <taxon>Dikarya</taxon>
        <taxon>Ascomycota</taxon>
        <taxon>Pezizomycotina</taxon>
        <taxon>Leotiomycetes</taxon>
        <taxon>Helotiales</taxon>
        <taxon>Helotiaceae</taxon>
        <taxon>Glarea</taxon>
    </lineage>
</organism>
<comment type="caution">
    <text evidence="1">The sequence shown here is derived from an EMBL/GenBank/DDBJ whole genome shotgun (WGS) entry which is preliminary data.</text>
</comment>
<accession>H0EPF2</accession>
<proteinExistence type="predicted"/>